<dbReference type="EMBL" id="BPQJ01000007">
    <property type="protein sequence ID" value="GJD61844.1"/>
    <property type="molecule type" value="Genomic_DNA"/>
</dbReference>
<name>A0AA37H9P4_9HYPH</name>
<dbReference type="RefSeq" id="WP_165795843.1">
    <property type="nucleotide sequence ID" value="NZ_BPQJ01000007.1"/>
</dbReference>
<keyword evidence="2" id="KW-1185">Reference proteome</keyword>
<protein>
    <submittedName>
        <fullName evidence="1">Uncharacterized protein</fullName>
    </submittedName>
</protein>
<sequence length="72" mass="7008">MGSAAISQSLRAAIGSIRGPFVPLLKSALAATTGDAVVGRVRGPLVATEAGIGRCIGAEHAGLARAAAAKNL</sequence>
<gene>
    <name evidence="1" type="ORF">MPEAHAMD_1991</name>
</gene>
<accession>A0AA37H9P4</accession>
<reference evidence="1" key="2">
    <citation type="submission" date="2021-08" db="EMBL/GenBank/DDBJ databases">
        <authorList>
            <person name="Tani A."/>
            <person name="Ola A."/>
            <person name="Ogura Y."/>
            <person name="Katsura K."/>
            <person name="Hayashi T."/>
        </authorList>
    </citation>
    <scope>NUCLEOTIDE SEQUENCE</scope>
    <source>
        <strain evidence="1">JCM 32048</strain>
    </source>
</reference>
<evidence type="ECO:0000313" key="2">
    <source>
        <dbReference type="Proteomes" id="UP001055286"/>
    </source>
</evidence>
<dbReference type="AlphaFoldDB" id="A0AA37H9P4"/>
<dbReference type="Proteomes" id="UP001055286">
    <property type="component" value="Unassembled WGS sequence"/>
</dbReference>
<evidence type="ECO:0000313" key="1">
    <source>
        <dbReference type="EMBL" id="GJD61844.1"/>
    </source>
</evidence>
<comment type="caution">
    <text evidence="1">The sequence shown here is derived from an EMBL/GenBank/DDBJ whole genome shotgun (WGS) entry which is preliminary data.</text>
</comment>
<reference evidence="1" key="1">
    <citation type="journal article" date="2016" name="Front. Microbiol.">
        <title>Genome Sequence of the Piezophilic, Mesophilic Sulfate-Reducing Bacterium Desulfovibrio indicus J2T.</title>
        <authorList>
            <person name="Cao J."/>
            <person name="Maignien L."/>
            <person name="Shao Z."/>
            <person name="Alain K."/>
            <person name="Jebbar M."/>
        </authorList>
    </citation>
    <scope>NUCLEOTIDE SEQUENCE</scope>
    <source>
        <strain evidence="1">JCM 32048</strain>
    </source>
</reference>
<organism evidence="1 2">
    <name type="scientific">Methylobacterium frigidaeris</name>
    <dbReference type="NCBI Taxonomy" id="2038277"/>
    <lineage>
        <taxon>Bacteria</taxon>
        <taxon>Pseudomonadati</taxon>
        <taxon>Pseudomonadota</taxon>
        <taxon>Alphaproteobacteria</taxon>
        <taxon>Hyphomicrobiales</taxon>
        <taxon>Methylobacteriaceae</taxon>
        <taxon>Methylobacterium</taxon>
    </lineage>
</organism>
<proteinExistence type="predicted"/>